<evidence type="ECO:0000313" key="10">
    <source>
        <dbReference type="EMBL" id="AGH96282.1"/>
    </source>
</evidence>
<evidence type="ECO:0000256" key="6">
    <source>
        <dbReference type="ARBA" id="ARBA00023315"/>
    </source>
</evidence>
<evidence type="ECO:0000256" key="5">
    <source>
        <dbReference type="ARBA" id="ARBA00023004"/>
    </source>
</evidence>
<dbReference type="GO" id="GO:0005737">
    <property type="term" value="C:cytoplasm"/>
    <property type="evidence" value="ECO:0007669"/>
    <property type="project" value="UniProtKB-SubCell"/>
</dbReference>
<dbReference type="PRINTS" id="PR00789">
    <property type="entry name" value="OSIALOPTASE"/>
</dbReference>
<keyword evidence="5 8" id="KW-0408">Iron</keyword>
<dbReference type="InterPro" id="IPR022450">
    <property type="entry name" value="TsaD"/>
</dbReference>
<dbReference type="GO" id="GO:0002949">
    <property type="term" value="P:tRNA threonylcarbamoyladenosine modification"/>
    <property type="evidence" value="ECO:0007669"/>
    <property type="project" value="UniProtKB-UniRule"/>
</dbReference>
<evidence type="ECO:0000313" key="11">
    <source>
        <dbReference type="Proteomes" id="UP000012040"/>
    </source>
</evidence>
<dbReference type="GO" id="GO:0061711">
    <property type="term" value="F:tRNA N(6)-L-threonylcarbamoyladenine synthase activity"/>
    <property type="evidence" value="ECO:0007669"/>
    <property type="project" value="UniProtKB-EC"/>
</dbReference>
<dbReference type="InterPro" id="IPR017860">
    <property type="entry name" value="Peptidase_M22_CS"/>
</dbReference>
<keyword evidence="2 8" id="KW-0808">Transferase</keyword>
<dbReference type="PANTHER" id="PTHR11735">
    <property type="entry name" value="TRNA N6-ADENOSINE THREONYLCARBAMOYLTRANSFERASE"/>
    <property type="match status" value="1"/>
</dbReference>
<feature type="binding site" evidence="8">
    <location>
        <position position="119"/>
    </location>
    <ligand>
        <name>Fe cation</name>
        <dbReference type="ChEBI" id="CHEBI:24875"/>
    </ligand>
</feature>
<feature type="binding site" evidence="8">
    <location>
        <position position="194"/>
    </location>
    <ligand>
        <name>substrate</name>
    </ligand>
</feature>
<dbReference type="HAMAP" id="MF_01445">
    <property type="entry name" value="TsaD"/>
    <property type="match status" value="1"/>
</dbReference>
<dbReference type="PATRIC" id="fig|1184267.3.peg.2091"/>
<evidence type="ECO:0000256" key="1">
    <source>
        <dbReference type="ARBA" id="ARBA00022490"/>
    </source>
</evidence>
<dbReference type="HOGENOM" id="CLU_023208_0_2_7"/>
<dbReference type="FunFam" id="3.30.420.40:FF:000040">
    <property type="entry name" value="tRNA N6-adenosine threonylcarbamoyltransferase"/>
    <property type="match status" value="1"/>
</dbReference>
<gene>
    <name evidence="8" type="primary">tsaD</name>
    <name evidence="10" type="ORF">A11Q_2066</name>
</gene>
<dbReference type="Proteomes" id="UP000012040">
    <property type="component" value="Chromosome"/>
</dbReference>
<dbReference type="InterPro" id="IPR017861">
    <property type="entry name" value="KAE1/TsaD"/>
</dbReference>
<keyword evidence="4 8" id="KW-0479">Metal-binding</keyword>
<dbReference type="GO" id="GO:0005506">
    <property type="term" value="F:iron ion binding"/>
    <property type="evidence" value="ECO:0007669"/>
    <property type="project" value="UniProtKB-UniRule"/>
</dbReference>
<feature type="binding site" evidence="8">
    <location>
        <position position="115"/>
    </location>
    <ligand>
        <name>Fe cation</name>
        <dbReference type="ChEBI" id="CHEBI:24875"/>
    </ligand>
</feature>
<proteinExistence type="inferred from homology"/>
<comment type="subcellular location">
    <subcellularLocation>
        <location evidence="8">Cytoplasm</location>
    </subcellularLocation>
</comment>
<dbReference type="EMBL" id="CP003537">
    <property type="protein sequence ID" value="AGH96282.1"/>
    <property type="molecule type" value="Genomic_DNA"/>
</dbReference>
<dbReference type="Pfam" id="PF00814">
    <property type="entry name" value="TsaD"/>
    <property type="match status" value="1"/>
</dbReference>
<evidence type="ECO:0000256" key="4">
    <source>
        <dbReference type="ARBA" id="ARBA00022723"/>
    </source>
</evidence>
<evidence type="ECO:0000256" key="3">
    <source>
        <dbReference type="ARBA" id="ARBA00022694"/>
    </source>
</evidence>
<dbReference type="InterPro" id="IPR043129">
    <property type="entry name" value="ATPase_NBD"/>
</dbReference>
<keyword evidence="6 8" id="KW-0012">Acyltransferase</keyword>
<dbReference type="AlphaFoldDB" id="M4VA52"/>
<feature type="binding site" evidence="8">
    <location>
        <position position="177"/>
    </location>
    <ligand>
        <name>substrate</name>
    </ligand>
</feature>
<keyword evidence="3 8" id="KW-0819">tRNA processing</keyword>
<feature type="binding site" evidence="8">
    <location>
        <position position="190"/>
    </location>
    <ligand>
        <name>substrate</name>
    </ligand>
</feature>
<dbReference type="Gene3D" id="3.30.420.40">
    <property type="match status" value="2"/>
</dbReference>
<keyword evidence="11" id="KW-1185">Reference proteome</keyword>
<dbReference type="InterPro" id="IPR000905">
    <property type="entry name" value="Gcp-like_dom"/>
</dbReference>
<dbReference type="PANTHER" id="PTHR11735:SF6">
    <property type="entry name" value="TRNA N6-ADENOSINE THREONYLCARBAMOYLTRANSFERASE, MITOCHONDRIAL"/>
    <property type="match status" value="1"/>
</dbReference>
<name>M4VA52_9BACT</name>
<comment type="cofactor">
    <cofactor evidence="8">
        <name>Fe(2+)</name>
        <dbReference type="ChEBI" id="CHEBI:29033"/>
    </cofactor>
    <text evidence="8">Binds 1 Fe(2+) ion per subunit.</text>
</comment>
<dbReference type="STRING" id="1184267.A11Q_2066"/>
<sequence>MNQIRRVLSVETSCDDTSVAIVDDQGYVIRQVSANQDLEHAPYGGIVPEIASRNHSVALLPLIQHVLDKSELSWKDIEGLVVTNRPGLIGSLIVGIMTLKSISQSYGIPLIGVNHLEGHLLAPFLKDDSYAPPADFNYPYIALAVSGGHSSLYWVKSFSEYTVIGSTKDDAAGEAFDKFAKMIGLGYPGGVQVDKCAQQGDPQKYQFPRSLVNEDNLMMSFSGLKSSAHRLLQTMTQEQIEHERDHLCASFQEAIVDVLISKATKAAARYQCNRLVITGGVSANSRLRARAQALEPKYQVVIPPLRYCTDNAAMIGYTGILRLNRGERNDLSMGPSPQLYENDFSYDLQ</sequence>
<comment type="similarity">
    <text evidence="8">Belongs to the KAE1 / TsaD family.</text>
</comment>
<dbReference type="RefSeq" id="WP_015470772.1">
    <property type="nucleotide sequence ID" value="NC_020813.1"/>
</dbReference>
<dbReference type="KEGG" id="bex:A11Q_2066"/>
<comment type="function">
    <text evidence="8">Required for the formation of a threonylcarbamoyl group on adenosine at position 37 (t(6)A37) in tRNAs that read codons beginning with adenine. Is involved in the transfer of the threonylcarbamoyl moiety of threonylcarbamoyl-AMP (TC-AMP) to the N6 group of A37, together with TsaE and TsaB. TsaD likely plays a direct catalytic role in this reaction.</text>
</comment>
<feature type="binding site" evidence="8">
    <location>
        <position position="284"/>
    </location>
    <ligand>
        <name>substrate</name>
    </ligand>
</feature>
<dbReference type="NCBIfam" id="TIGR00329">
    <property type="entry name" value="gcp_kae1"/>
    <property type="match status" value="1"/>
</dbReference>
<feature type="domain" description="Gcp-like" evidence="9">
    <location>
        <begin position="28"/>
        <end position="317"/>
    </location>
</feature>
<dbReference type="EC" id="2.3.1.234" evidence="8"/>
<reference evidence="10 11" key="1">
    <citation type="journal article" date="2013" name="ISME J.">
        <title>By their genes ye shall know them: genomic signatures of predatory bacteria.</title>
        <authorList>
            <person name="Pasternak Z."/>
            <person name="Pietrokovski S."/>
            <person name="Rotem O."/>
            <person name="Gophna U."/>
            <person name="Lurie-Weinberger M.N."/>
            <person name="Jurkevitch E."/>
        </authorList>
    </citation>
    <scope>NUCLEOTIDE SEQUENCE [LARGE SCALE GENOMIC DNA]</scope>
    <source>
        <strain evidence="10 11">JSS</strain>
    </source>
</reference>
<dbReference type="CDD" id="cd24133">
    <property type="entry name" value="ASKHA_NBD_TsaD_bac"/>
    <property type="match status" value="1"/>
</dbReference>
<protein>
    <recommendedName>
        <fullName evidence="8">tRNA N6-adenosine threonylcarbamoyltransferase</fullName>
        <ecNumber evidence="8">2.3.1.234</ecNumber>
    </recommendedName>
    <alternativeName>
        <fullName evidence="8">N6-L-threonylcarbamoyladenine synthase</fullName>
        <shortName evidence="8">t(6)A synthase</shortName>
    </alternativeName>
    <alternativeName>
        <fullName evidence="8">t(6)A37 threonylcarbamoyladenosine biosynthesis protein TsaD</fullName>
    </alternativeName>
    <alternativeName>
        <fullName evidence="8">tRNA threonylcarbamoyladenosine biosynthesis protein TsaD</fullName>
    </alternativeName>
</protein>
<evidence type="ECO:0000259" key="9">
    <source>
        <dbReference type="Pfam" id="PF00814"/>
    </source>
</evidence>
<evidence type="ECO:0000256" key="8">
    <source>
        <dbReference type="HAMAP-Rule" id="MF_01445"/>
    </source>
</evidence>
<dbReference type="PROSITE" id="PS01016">
    <property type="entry name" value="GLYCOPROTEASE"/>
    <property type="match status" value="1"/>
</dbReference>
<evidence type="ECO:0000256" key="7">
    <source>
        <dbReference type="ARBA" id="ARBA00048117"/>
    </source>
</evidence>
<accession>M4VA52</accession>
<dbReference type="FunFam" id="3.30.420.40:FF:000012">
    <property type="entry name" value="tRNA N6-adenosine threonylcarbamoyltransferase"/>
    <property type="match status" value="1"/>
</dbReference>
<dbReference type="SUPFAM" id="SSF53067">
    <property type="entry name" value="Actin-like ATPase domain"/>
    <property type="match status" value="2"/>
</dbReference>
<feature type="binding site" evidence="8">
    <location>
        <begin position="144"/>
        <end position="148"/>
    </location>
    <ligand>
        <name>substrate</name>
    </ligand>
</feature>
<comment type="catalytic activity">
    <reaction evidence="7 8">
        <text>L-threonylcarbamoyladenylate + adenosine(37) in tRNA = N(6)-L-threonylcarbamoyladenosine(37) in tRNA + AMP + H(+)</text>
        <dbReference type="Rhea" id="RHEA:37059"/>
        <dbReference type="Rhea" id="RHEA-COMP:10162"/>
        <dbReference type="Rhea" id="RHEA-COMP:10163"/>
        <dbReference type="ChEBI" id="CHEBI:15378"/>
        <dbReference type="ChEBI" id="CHEBI:73682"/>
        <dbReference type="ChEBI" id="CHEBI:74411"/>
        <dbReference type="ChEBI" id="CHEBI:74418"/>
        <dbReference type="ChEBI" id="CHEBI:456215"/>
        <dbReference type="EC" id="2.3.1.234"/>
    </reaction>
</comment>
<dbReference type="NCBIfam" id="TIGR03723">
    <property type="entry name" value="T6A_TsaD_YgjD"/>
    <property type="match status" value="1"/>
</dbReference>
<feature type="binding site" evidence="8">
    <location>
        <position position="310"/>
    </location>
    <ligand>
        <name>Fe cation</name>
        <dbReference type="ChEBI" id="CHEBI:24875"/>
    </ligand>
</feature>
<organism evidence="10 11">
    <name type="scientific">Pseudobdellovibrio exovorus JSS</name>
    <dbReference type="NCBI Taxonomy" id="1184267"/>
    <lineage>
        <taxon>Bacteria</taxon>
        <taxon>Pseudomonadati</taxon>
        <taxon>Bdellovibrionota</taxon>
        <taxon>Bdellovibrionia</taxon>
        <taxon>Bdellovibrionales</taxon>
        <taxon>Pseudobdellovibrionaceae</taxon>
        <taxon>Pseudobdellovibrio</taxon>
    </lineage>
</organism>
<dbReference type="eggNOG" id="COG0533">
    <property type="taxonomic scope" value="Bacteria"/>
</dbReference>
<keyword evidence="1 8" id="KW-0963">Cytoplasm</keyword>
<evidence type="ECO:0000256" key="2">
    <source>
        <dbReference type="ARBA" id="ARBA00022679"/>
    </source>
</evidence>